<keyword evidence="2" id="KW-1185">Reference proteome</keyword>
<accession>A0ABV2KV64</accession>
<evidence type="ECO:0000313" key="2">
    <source>
        <dbReference type="Proteomes" id="UP001549167"/>
    </source>
</evidence>
<protein>
    <submittedName>
        <fullName evidence="1">Uncharacterized protein</fullName>
    </submittedName>
</protein>
<dbReference type="Proteomes" id="UP001549167">
    <property type="component" value="Unassembled WGS sequence"/>
</dbReference>
<name>A0ABV2KV64_9BACI</name>
<dbReference type="EMBL" id="JBEPMX010000007">
    <property type="protein sequence ID" value="MET3683482.1"/>
    <property type="molecule type" value="Genomic_DNA"/>
</dbReference>
<proteinExistence type="predicted"/>
<evidence type="ECO:0000313" key="1">
    <source>
        <dbReference type="EMBL" id="MET3683482.1"/>
    </source>
</evidence>
<gene>
    <name evidence="1" type="ORF">ABID56_001577</name>
</gene>
<dbReference type="RefSeq" id="WP_354220050.1">
    <property type="nucleotide sequence ID" value="NZ_JBEPMX010000007.1"/>
</dbReference>
<organism evidence="1 2">
    <name type="scientific">Alkalibacillus flavidus</name>
    <dbReference type="NCBI Taxonomy" id="546021"/>
    <lineage>
        <taxon>Bacteria</taxon>
        <taxon>Bacillati</taxon>
        <taxon>Bacillota</taxon>
        <taxon>Bacilli</taxon>
        <taxon>Bacillales</taxon>
        <taxon>Bacillaceae</taxon>
        <taxon>Alkalibacillus</taxon>
    </lineage>
</organism>
<reference evidence="1 2" key="1">
    <citation type="submission" date="2024-06" db="EMBL/GenBank/DDBJ databases">
        <title>Genomic Encyclopedia of Type Strains, Phase IV (KMG-IV): sequencing the most valuable type-strain genomes for metagenomic binning, comparative biology and taxonomic classification.</title>
        <authorList>
            <person name="Goeker M."/>
        </authorList>
    </citation>
    <scope>NUCLEOTIDE SEQUENCE [LARGE SCALE GENOMIC DNA]</scope>
    <source>
        <strain evidence="1 2">DSM 23520</strain>
    </source>
</reference>
<comment type="caution">
    <text evidence="1">The sequence shown here is derived from an EMBL/GenBank/DDBJ whole genome shotgun (WGS) entry which is preliminary data.</text>
</comment>
<sequence>MLYAGKVMAASAIDVMREQEKLEKAKQGYISPIGDGAELGTVIYKLTT</sequence>